<evidence type="ECO:0000256" key="10">
    <source>
        <dbReference type="ARBA" id="ARBA00023273"/>
    </source>
</evidence>
<evidence type="ECO:0000256" key="2">
    <source>
        <dbReference type="ARBA" id="ARBA00010156"/>
    </source>
</evidence>
<dbReference type="PANTHER" id="PTHR11886">
    <property type="entry name" value="DYNEIN LIGHT CHAIN"/>
    <property type="match status" value="1"/>
</dbReference>
<evidence type="ECO:0000313" key="14">
    <source>
        <dbReference type="Proteomes" id="UP000821853"/>
    </source>
</evidence>
<dbReference type="VEuPathDB" id="VectorBase:HLOH_045254"/>
<dbReference type="SMART" id="SM01375">
    <property type="entry name" value="Dynein_light"/>
    <property type="match status" value="1"/>
</dbReference>
<gene>
    <name evidence="13" type="ORF">HPB48_020104</name>
</gene>
<keyword evidence="10" id="KW-0966">Cell projection</keyword>
<comment type="subunit">
    <text evidence="3">Consists of at least two heavy chains and a number of intermediate and light chains.</text>
</comment>
<dbReference type="Gene3D" id="3.30.740.10">
    <property type="entry name" value="Protein Inhibitor Of Neuronal Nitric Oxide Synthase"/>
    <property type="match status" value="1"/>
</dbReference>
<evidence type="ECO:0000256" key="7">
    <source>
        <dbReference type="ARBA" id="ARBA00023069"/>
    </source>
</evidence>
<keyword evidence="8 12" id="KW-0505">Motor protein</keyword>
<sequence>MVVDVKPIGVVGGASGDMDDKLVLQYTEMTGSLLRDSVSVCTDACMKYPDSHEKAAKQIKQTMDRRHGSSWHVVVGAAFGLEITHEVRNILYLACCPKFAVCLWRCS</sequence>
<evidence type="ECO:0000256" key="5">
    <source>
        <dbReference type="ARBA" id="ARBA00022701"/>
    </source>
</evidence>
<dbReference type="FunFam" id="3.30.740.10:FF:000002">
    <property type="entry name" value="Dynein light chain"/>
    <property type="match status" value="1"/>
</dbReference>
<comment type="subcellular location">
    <subcellularLocation>
        <location evidence="1">Cytoplasm</location>
        <location evidence="1">Cytoskeleton</location>
        <location evidence="1">Cilium axoneme</location>
    </subcellularLocation>
</comment>
<evidence type="ECO:0000256" key="12">
    <source>
        <dbReference type="RuleBase" id="RU365010"/>
    </source>
</evidence>
<organism evidence="13 14">
    <name type="scientific">Haemaphysalis longicornis</name>
    <name type="common">Bush tick</name>
    <dbReference type="NCBI Taxonomy" id="44386"/>
    <lineage>
        <taxon>Eukaryota</taxon>
        <taxon>Metazoa</taxon>
        <taxon>Ecdysozoa</taxon>
        <taxon>Arthropoda</taxon>
        <taxon>Chelicerata</taxon>
        <taxon>Arachnida</taxon>
        <taxon>Acari</taxon>
        <taxon>Parasitiformes</taxon>
        <taxon>Ixodida</taxon>
        <taxon>Ixodoidea</taxon>
        <taxon>Ixodidae</taxon>
        <taxon>Haemaphysalinae</taxon>
        <taxon>Haemaphysalis</taxon>
    </lineage>
</organism>
<comment type="function">
    <text evidence="11">Force generating protein of respiratory cilia. Produces force towards the minus ends of microtubules. Dynein has ATPase activity.</text>
</comment>
<keyword evidence="5 12" id="KW-0493">Microtubule</keyword>
<reference evidence="13 14" key="1">
    <citation type="journal article" date="2020" name="Cell">
        <title>Large-Scale Comparative Analyses of Tick Genomes Elucidate Their Genetic Diversity and Vector Capacities.</title>
        <authorList>
            <consortium name="Tick Genome and Microbiome Consortium (TIGMIC)"/>
            <person name="Jia N."/>
            <person name="Wang J."/>
            <person name="Shi W."/>
            <person name="Du L."/>
            <person name="Sun Y."/>
            <person name="Zhan W."/>
            <person name="Jiang J.F."/>
            <person name="Wang Q."/>
            <person name="Zhang B."/>
            <person name="Ji P."/>
            <person name="Bell-Sakyi L."/>
            <person name="Cui X.M."/>
            <person name="Yuan T.T."/>
            <person name="Jiang B.G."/>
            <person name="Yang W.F."/>
            <person name="Lam T.T."/>
            <person name="Chang Q.C."/>
            <person name="Ding S.J."/>
            <person name="Wang X.J."/>
            <person name="Zhu J.G."/>
            <person name="Ruan X.D."/>
            <person name="Zhao L."/>
            <person name="Wei J.T."/>
            <person name="Ye R.Z."/>
            <person name="Que T.C."/>
            <person name="Du C.H."/>
            <person name="Zhou Y.H."/>
            <person name="Cheng J.X."/>
            <person name="Dai P.F."/>
            <person name="Guo W.B."/>
            <person name="Han X.H."/>
            <person name="Huang E.J."/>
            <person name="Li L.F."/>
            <person name="Wei W."/>
            <person name="Gao Y.C."/>
            <person name="Liu J.Z."/>
            <person name="Shao H.Z."/>
            <person name="Wang X."/>
            <person name="Wang C.C."/>
            <person name="Yang T.C."/>
            <person name="Huo Q.B."/>
            <person name="Li W."/>
            <person name="Chen H.Y."/>
            <person name="Chen S.E."/>
            <person name="Zhou L.G."/>
            <person name="Ni X.B."/>
            <person name="Tian J.H."/>
            <person name="Sheng Y."/>
            <person name="Liu T."/>
            <person name="Pan Y.S."/>
            <person name="Xia L.Y."/>
            <person name="Li J."/>
            <person name="Zhao F."/>
            <person name="Cao W.C."/>
        </authorList>
    </citation>
    <scope>NUCLEOTIDE SEQUENCE [LARGE SCALE GENOMIC DNA]</scope>
    <source>
        <strain evidence="13">HaeL-2018</strain>
    </source>
</reference>
<dbReference type="GO" id="GO:0007017">
    <property type="term" value="P:microtubule-based process"/>
    <property type="evidence" value="ECO:0007669"/>
    <property type="project" value="InterPro"/>
</dbReference>
<dbReference type="InterPro" id="IPR037177">
    <property type="entry name" value="DLC_sf"/>
</dbReference>
<dbReference type="GO" id="GO:0005930">
    <property type="term" value="C:axoneme"/>
    <property type="evidence" value="ECO:0007669"/>
    <property type="project" value="UniProtKB-SubCell"/>
</dbReference>
<comment type="caution">
    <text evidence="13">The sequence shown here is derived from an EMBL/GenBank/DDBJ whole genome shotgun (WGS) entry which is preliminary data.</text>
</comment>
<keyword evidence="9 12" id="KW-0206">Cytoskeleton</keyword>
<keyword evidence="14" id="KW-1185">Reference proteome</keyword>
<dbReference type="SUPFAM" id="SSF54648">
    <property type="entry name" value="DLC"/>
    <property type="match status" value="1"/>
</dbReference>
<dbReference type="OrthoDB" id="6508397at2759"/>
<evidence type="ECO:0000256" key="8">
    <source>
        <dbReference type="ARBA" id="ARBA00023175"/>
    </source>
</evidence>
<evidence type="ECO:0000256" key="1">
    <source>
        <dbReference type="ARBA" id="ARBA00004430"/>
    </source>
</evidence>
<dbReference type="InterPro" id="IPR001372">
    <property type="entry name" value="Dynein_light_chain_typ-1/2"/>
</dbReference>
<evidence type="ECO:0000256" key="3">
    <source>
        <dbReference type="ARBA" id="ARBA00011655"/>
    </source>
</evidence>
<evidence type="ECO:0000256" key="6">
    <source>
        <dbReference type="ARBA" id="ARBA00023017"/>
    </source>
</evidence>
<keyword evidence="6 12" id="KW-0243">Dynein</keyword>
<accession>A0A9J6FP35</accession>
<protein>
    <recommendedName>
        <fullName evidence="12">Dynein light chain</fullName>
    </recommendedName>
</protein>
<dbReference type="EMBL" id="JABSTR010000002">
    <property type="protein sequence ID" value="KAH9363764.1"/>
    <property type="molecule type" value="Genomic_DNA"/>
</dbReference>
<evidence type="ECO:0000256" key="9">
    <source>
        <dbReference type="ARBA" id="ARBA00023212"/>
    </source>
</evidence>
<evidence type="ECO:0000313" key="13">
    <source>
        <dbReference type="EMBL" id="KAH9363764.1"/>
    </source>
</evidence>
<dbReference type="CDD" id="cd21453">
    <property type="entry name" value="DLC-like_DNAL4"/>
    <property type="match status" value="1"/>
</dbReference>
<dbReference type="OMA" id="CDMTDEM"/>
<dbReference type="Pfam" id="PF01221">
    <property type="entry name" value="Dynein_light"/>
    <property type="match status" value="1"/>
</dbReference>
<name>A0A9J6FP35_HAELO</name>
<comment type="similarity">
    <text evidence="2 12">Belongs to the dynein light chain family.</text>
</comment>
<dbReference type="PANTHER" id="PTHR11886:SF2">
    <property type="entry name" value="DYNEIN AXONEMAL LIGHT CHAIN 4"/>
    <property type="match status" value="1"/>
</dbReference>
<evidence type="ECO:0000256" key="4">
    <source>
        <dbReference type="ARBA" id="ARBA00022490"/>
    </source>
</evidence>
<dbReference type="Proteomes" id="UP000821853">
    <property type="component" value="Chromosome 10"/>
</dbReference>
<dbReference type="AlphaFoldDB" id="A0A9J6FP35"/>
<dbReference type="GO" id="GO:0005874">
    <property type="term" value="C:microtubule"/>
    <property type="evidence" value="ECO:0007669"/>
    <property type="project" value="UniProtKB-KW"/>
</dbReference>
<evidence type="ECO:0000256" key="11">
    <source>
        <dbReference type="ARBA" id="ARBA00057688"/>
    </source>
</evidence>
<keyword evidence="4 12" id="KW-0963">Cytoplasm</keyword>
<keyword evidence="7" id="KW-0969">Cilium</keyword>
<dbReference type="GO" id="GO:0030286">
    <property type="term" value="C:dynein complex"/>
    <property type="evidence" value="ECO:0007669"/>
    <property type="project" value="UniProtKB-KW"/>
</dbReference>
<proteinExistence type="inferred from homology"/>